<dbReference type="Proteomes" id="UP000515146">
    <property type="component" value="Unplaced"/>
</dbReference>
<dbReference type="Gene3D" id="1.10.10.2150">
    <property type="entry name" value="Ribosomal RNA-processing protein 8, N-terminal domain"/>
    <property type="match status" value="1"/>
</dbReference>
<evidence type="ECO:0000256" key="5">
    <source>
        <dbReference type="ARBA" id="ARBA00022603"/>
    </source>
</evidence>
<dbReference type="Gene3D" id="3.40.50.150">
    <property type="entry name" value="Vaccinia Virus protein VP39"/>
    <property type="match status" value="1"/>
</dbReference>
<comment type="subcellular location">
    <subcellularLocation>
        <location evidence="1 9">Nucleus</location>
        <location evidence="1 9">Nucleolus</location>
    </subcellularLocation>
</comment>
<dbReference type="GO" id="GO:0005730">
    <property type="term" value="C:nucleolus"/>
    <property type="evidence" value="ECO:0007669"/>
    <property type="project" value="UniProtKB-SubCell"/>
</dbReference>
<evidence type="ECO:0000256" key="6">
    <source>
        <dbReference type="ARBA" id="ARBA00022679"/>
    </source>
</evidence>
<dbReference type="GO" id="GO:0008168">
    <property type="term" value="F:methyltransferase activity"/>
    <property type="evidence" value="ECO:0007669"/>
    <property type="project" value="UniProtKB-KW"/>
</dbReference>
<accession>A0A6P6XKF8</accession>
<keyword evidence="4 9" id="KW-0698">rRNA processing</keyword>
<evidence type="ECO:0000256" key="3">
    <source>
        <dbReference type="ARBA" id="ARBA00020203"/>
    </source>
</evidence>
<evidence type="ECO:0000256" key="9">
    <source>
        <dbReference type="RuleBase" id="RU365074"/>
    </source>
</evidence>
<evidence type="ECO:0000313" key="11">
    <source>
        <dbReference type="RefSeq" id="XP_027193882.1"/>
    </source>
</evidence>
<gene>
    <name evidence="11" type="primary">LOC113788614</name>
</gene>
<dbReference type="RefSeq" id="XP_027193882.1">
    <property type="nucleotide sequence ID" value="XM_027338081.1"/>
</dbReference>
<dbReference type="InterPro" id="IPR042036">
    <property type="entry name" value="RRP8_N"/>
</dbReference>
<dbReference type="CDD" id="cd02440">
    <property type="entry name" value="AdoMet_MTases"/>
    <property type="match status" value="1"/>
</dbReference>
<keyword evidence="8 9" id="KW-0539">Nucleus</keyword>
<name>A0A6P6XKF8_DERPT</name>
<dbReference type="InParanoid" id="A0A6P6XKF8"/>
<evidence type="ECO:0000256" key="2">
    <source>
        <dbReference type="ARBA" id="ARBA00006301"/>
    </source>
</evidence>
<dbReference type="InterPro" id="IPR029063">
    <property type="entry name" value="SAM-dependent_MTases_sf"/>
</dbReference>
<keyword evidence="7 9" id="KW-0949">S-adenosyl-L-methionine</keyword>
<dbReference type="OMA" id="HEGFRAQ"/>
<evidence type="ECO:0000256" key="8">
    <source>
        <dbReference type="ARBA" id="ARBA00023242"/>
    </source>
</evidence>
<dbReference type="PANTHER" id="PTHR12787">
    <property type="entry name" value="RIBOSOMAL RNA-PROCESSING PROTEIN 8"/>
    <property type="match status" value="1"/>
</dbReference>
<dbReference type="Pfam" id="PF05148">
    <property type="entry name" value="Methyltransf_8"/>
    <property type="match status" value="1"/>
</dbReference>
<dbReference type="AlphaFoldDB" id="A0A6P6XKF8"/>
<dbReference type="GO" id="GO:0032259">
    <property type="term" value="P:methylation"/>
    <property type="evidence" value="ECO:0007669"/>
    <property type="project" value="UniProtKB-KW"/>
</dbReference>
<evidence type="ECO:0000313" key="10">
    <source>
        <dbReference type="Proteomes" id="UP000515146"/>
    </source>
</evidence>
<dbReference type="InterPro" id="IPR007823">
    <property type="entry name" value="RRP8"/>
</dbReference>
<keyword evidence="6 9" id="KW-0808">Transferase</keyword>
<organism evidence="10 11">
    <name type="scientific">Dermatophagoides pteronyssinus</name>
    <name type="common">European house dust mite</name>
    <dbReference type="NCBI Taxonomy" id="6956"/>
    <lineage>
        <taxon>Eukaryota</taxon>
        <taxon>Metazoa</taxon>
        <taxon>Ecdysozoa</taxon>
        <taxon>Arthropoda</taxon>
        <taxon>Chelicerata</taxon>
        <taxon>Arachnida</taxon>
        <taxon>Acari</taxon>
        <taxon>Acariformes</taxon>
        <taxon>Sarcoptiformes</taxon>
        <taxon>Astigmata</taxon>
        <taxon>Psoroptidia</taxon>
        <taxon>Analgoidea</taxon>
        <taxon>Pyroglyphidae</taxon>
        <taxon>Dermatophagoidinae</taxon>
        <taxon>Dermatophagoides</taxon>
    </lineage>
</organism>
<keyword evidence="5 9" id="KW-0489">Methyltransferase</keyword>
<dbReference type="SUPFAM" id="SSF53335">
    <property type="entry name" value="S-adenosyl-L-methionine-dependent methyltransferases"/>
    <property type="match status" value="1"/>
</dbReference>
<reference evidence="11" key="1">
    <citation type="submission" date="2025-08" db="UniProtKB">
        <authorList>
            <consortium name="RefSeq"/>
        </authorList>
    </citation>
    <scope>IDENTIFICATION</scope>
    <source>
        <strain evidence="11">Airmid</strain>
    </source>
</reference>
<dbReference type="GO" id="GO:0006364">
    <property type="term" value="P:rRNA processing"/>
    <property type="evidence" value="ECO:0007669"/>
    <property type="project" value="UniProtKB-UniRule"/>
</dbReference>
<sequence>MNLRISKNKLKRNNVKLQEKKKLNLDSGIFRYINNKLYTLSSKDFLVELENNKKIEYSKCYHKNYQKQVASWPKHPVDEICAFLKTQSKPLTVFDLGCGTCDMYKNLKNIHKVISIDFGDFEDLLIDVPIHKSVEDVITEGGFIRRNITDLSEFEEESADVVIFSLSLMCKDWPDYISSAHRLLKKDGYLIIAEPVSRLEKKANFTKAITVNGYKLINETQQNAFFKVEILA</sequence>
<dbReference type="OrthoDB" id="10258825at2759"/>
<dbReference type="EC" id="2.1.1.-" evidence="9"/>
<dbReference type="PANTHER" id="PTHR12787:SF0">
    <property type="entry name" value="RIBOSOMAL RNA-PROCESSING PROTEIN 8"/>
    <property type="match status" value="1"/>
</dbReference>
<comment type="similarity">
    <text evidence="2 9">Belongs to the methyltransferase superfamily. RRP8 family.</text>
</comment>
<dbReference type="KEGG" id="dpte:113788614"/>
<evidence type="ECO:0000256" key="4">
    <source>
        <dbReference type="ARBA" id="ARBA00022552"/>
    </source>
</evidence>
<protein>
    <recommendedName>
        <fullName evidence="3 9">Ribosomal RNA-processing protein 8</fullName>
        <ecNumber evidence="9">2.1.1.-</ecNumber>
    </recommendedName>
</protein>
<evidence type="ECO:0000256" key="7">
    <source>
        <dbReference type="ARBA" id="ARBA00022691"/>
    </source>
</evidence>
<keyword evidence="10" id="KW-1185">Reference proteome</keyword>
<proteinExistence type="inferred from homology"/>
<evidence type="ECO:0000256" key="1">
    <source>
        <dbReference type="ARBA" id="ARBA00004604"/>
    </source>
</evidence>
<comment type="function">
    <text evidence="9">Probable methyltransferase required to silence rDNA.</text>
</comment>